<organism evidence="3 4">
    <name type="scientific">Nitrospira defluvii</name>
    <dbReference type="NCBI Taxonomy" id="330214"/>
    <lineage>
        <taxon>Bacteria</taxon>
        <taxon>Pseudomonadati</taxon>
        <taxon>Nitrospirota</taxon>
        <taxon>Nitrospiria</taxon>
        <taxon>Nitrospirales</taxon>
        <taxon>Nitrospiraceae</taxon>
        <taxon>Nitrospira</taxon>
    </lineage>
</organism>
<keyword evidence="4" id="KW-1185">Reference proteome</keyword>
<evidence type="ECO:0000256" key="1">
    <source>
        <dbReference type="SAM" id="MobiDB-lite"/>
    </source>
</evidence>
<accession>A0ABN7LV67</accession>
<comment type="caution">
    <text evidence="3">The sequence shown here is derived from an EMBL/GenBank/DDBJ whole genome shotgun (WGS) entry which is preliminary data.</text>
</comment>
<evidence type="ECO:0000313" key="4">
    <source>
        <dbReference type="Proteomes" id="UP000675880"/>
    </source>
</evidence>
<feature type="region of interest" description="Disordered" evidence="1">
    <location>
        <begin position="239"/>
        <end position="260"/>
    </location>
</feature>
<dbReference type="RefSeq" id="WP_213042929.1">
    <property type="nucleotide sequence ID" value="NZ_CAJNBJ010000017.1"/>
</dbReference>
<keyword evidence="2" id="KW-0732">Signal</keyword>
<evidence type="ECO:0000313" key="3">
    <source>
        <dbReference type="EMBL" id="CAE6765981.1"/>
    </source>
</evidence>
<protein>
    <submittedName>
        <fullName evidence="3">Uncharacterized protein</fullName>
    </submittedName>
</protein>
<proteinExistence type="predicted"/>
<feature type="region of interest" description="Disordered" evidence="1">
    <location>
        <begin position="168"/>
        <end position="195"/>
    </location>
</feature>
<gene>
    <name evidence="3" type="ORF">NSPZN2_40044</name>
</gene>
<name>A0ABN7LV67_9BACT</name>
<reference evidence="3 4" key="1">
    <citation type="submission" date="2021-02" db="EMBL/GenBank/DDBJ databases">
        <authorList>
            <person name="Han P."/>
        </authorList>
    </citation>
    <scope>NUCLEOTIDE SEQUENCE [LARGE SCALE GENOMIC DNA]</scope>
    <source>
        <strain evidence="3">Candidatus Nitrospira sp. ZN2</strain>
    </source>
</reference>
<evidence type="ECO:0000256" key="2">
    <source>
        <dbReference type="SAM" id="SignalP"/>
    </source>
</evidence>
<sequence length="260" mass="26998">MRNVLALGAAVLFISSVGVAGAQERLPQSSSGSGFGVGTGVGDVSGNSGRTAAFDRNAFMERLSQAETVFGRVLAIDLPGGKLHLETGGSSHDEGRAGTGAMSSLTLYIDDKTNLDQVRVLNAGDDISVQVVEPLNQRAEQGVYGTGRKLVREVYLFRGNEKLAGFGGLGQRPAPSTERGIETNSATNTGGPVGGVFPGTVTSGVVTTTVGEFTGTAPCWNCEPQPGWGYQTVAPETKVQNKSDYGTDSAKPNLQKGWTN</sequence>
<dbReference type="Proteomes" id="UP000675880">
    <property type="component" value="Unassembled WGS sequence"/>
</dbReference>
<feature type="chain" id="PRO_5045669836" evidence="2">
    <location>
        <begin position="23"/>
        <end position="260"/>
    </location>
</feature>
<feature type="signal peptide" evidence="2">
    <location>
        <begin position="1"/>
        <end position="22"/>
    </location>
</feature>
<dbReference type="EMBL" id="CAJNBJ010000017">
    <property type="protein sequence ID" value="CAE6765981.1"/>
    <property type="molecule type" value="Genomic_DNA"/>
</dbReference>